<feature type="region of interest" description="Disordered" evidence="1">
    <location>
        <begin position="1"/>
        <end position="64"/>
    </location>
</feature>
<gene>
    <name evidence="2" type="ORF">B0A55_13116</name>
</gene>
<dbReference type="OrthoDB" id="3920481at2759"/>
<dbReference type="Proteomes" id="UP000309340">
    <property type="component" value="Unassembled WGS sequence"/>
</dbReference>
<dbReference type="EMBL" id="NAJQ01001209">
    <property type="protein sequence ID" value="TKA61515.1"/>
    <property type="molecule type" value="Genomic_DNA"/>
</dbReference>
<comment type="caution">
    <text evidence="2">The sequence shown here is derived from an EMBL/GenBank/DDBJ whole genome shotgun (WGS) entry which is preliminary data.</text>
</comment>
<feature type="compositionally biased region" description="Polar residues" evidence="1">
    <location>
        <begin position="1"/>
        <end position="20"/>
    </location>
</feature>
<dbReference type="AlphaFoldDB" id="A0A4U0WIW0"/>
<accession>A0A4U0WIW0</accession>
<evidence type="ECO:0000313" key="2">
    <source>
        <dbReference type="EMBL" id="TKA61515.1"/>
    </source>
</evidence>
<evidence type="ECO:0000313" key="3">
    <source>
        <dbReference type="Proteomes" id="UP000309340"/>
    </source>
</evidence>
<keyword evidence="3" id="KW-1185">Reference proteome</keyword>
<reference evidence="2 3" key="1">
    <citation type="submission" date="2017-03" db="EMBL/GenBank/DDBJ databases">
        <title>Genomes of endolithic fungi from Antarctica.</title>
        <authorList>
            <person name="Coleine C."/>
            <person name="Masonjones S."/>
            <person name="Stajich J.E."/>
        </authorList>
    </citation>
    <scope>NUCLEOTIDE SEQUENCE [LARGE SCALE GENOMIC DNA]</scope>
    <source>
        <strain evidence="2 3">CCFEE 5184</strain>
    </source>
</reference>
<name>A0A4U0WIW0_9PEZI</name>
<organism evidence="2 3">
    <name type="scientific">Friedmanniomyces simplex</name>
    <dbReference type="NCBI Taxonomy" id="329884"/>
    <lineage>
        <taxon>Eukaryota</taxon>
        <taxon>Fungi</taxon>
        <taxon>Dikarya</taxon>
        <taxon>Ascomycota</taxon>
        <taxon>Pezizomycotina</taxon>
        <taxon>Dothideomycetes</taxon>
        <taxon>Dothideomycetidae</taxon>
        <taxon>Mycosphaerellales</taxon>
        <taxon>Teratosphaeriaceae</taxon>
        <taxon>Friedmanniomyces</taxon>
    </lineage>
</organism>
<protein>
    <submittedName>
        <fullName evidence="2">Uncharacterized protein</fullName>
    </submittedName>
</protein>
<evidence type="ECO:0000256" key="1">
    <source>
        <dbReference type="SAM" id="MobiDB-lite"/>
    </source>
</evidence>
<proteinExistence type="predicted"/>
<sequence>MASFMQTQTSAAQGPASSRPTPRPMQNVLQITSEELDTSSDRSDSSDSSFFGLASPPDTARCSRCQRTPSLDVRTGKSNMVQYGLNLWYCSRCAGLVGMQTNR</sequence>